<comment type="caution">
    <text evidence="3">The sequence shown here is derived from an EMBL/GenBank/DDBJ whole genome shotgun (WGS) entry which is preliminary data.</text>
</comment>
<organism evidence="3 4">
    <name type="scientific">Streptomyces gibsoniae</name>
    <dbReference type="NCBI Taxonomy" id="3075529"/>
    <lineage>
        <taxon>Bacteria</taxon>
        <taxon>Bacillati</taxon>
        <taxon>Actinomycetota</taxon>
        <taxon>Actinomycetes</taxon>
        <taxon>Kitasatosporales</taxon>
        <taxon>Streptomycetaceae</taxon>
        <taxon>Streptomyces</taxon>
    </lineage>
</organism>
<evidence type="ECO:0000313" key="4">
    <source>
        <dbReference type="Proteomes" id="UP001183809"/>
    </source>
</evidence>
<proteinExistence type="predicted"/>
<evidence type="ECO:0000256" key="1">
    <source>
        <dbReference type="SAM" id="MobiDB-lite"/>
    </source>
</evidence>
<reference evidence="4" key="1">
    <citation type="submission" date="2023-07" db="EMBL/GenBank/DDBJ databases">
        <title>30 novel species of actinomycetes from the DSMZ collection.</title>
        <authorList>
            <person name="Nouioui I."/>
        </authorList>
    </citation>
    <scope>NUCLEOTIDE SEQUENCE [LARGE SCALE GENOMIC DNA]</scope>
    <source>
        <strain evidence="4">DSM 41699</strain>
    </source>
</reference>
<evidence type="ECO:0000313" key="3">
    <source>
        <dbReference type="EMBL" id="MDT0465935.1"/>
    </source>
</evidence>
<feature type="region of interest" description="Disordered" evidence="1">
    <location>
        <begin position="264"/>
        <end position="302"/>
    </location>
</feature>
<dbReference type="PANTHER" id="PTHR34315">
    <property type="match status" value="1"/>
</dbReference>
<evidence type="ECO:0000256" key="2">
    <source>
        <dbReference type="SAM" id="Phobius"/>
    </source>
</evidence>
<feature type="region of interest" description="Disordered" evidence="1">
    <location>
        <begin position="36"/>
        <end position="57"/>
    </location>
</feature>
<dbReference type="CDD" id="cd03457">
    <property type="entry name" value="intradiol_dioxygenase_like"/>
    <property type="match status" value="1"/>
</dbReference>
<dbReference type="EMBL" id="JAVREY010000030">
    <property type="protein sequence ID" value="MDT0465935.1"/>
    <property type="molecule type" value="Genomic_DNA"/>
</dbReference>
<dbReference type="GO" id="GO:0051213">
    <property type="term" value="F:dioxygenase activity"/>
    <property type="evidence" value="ECO:0007669"/>
    <property type="project" value="UniProtKB-KW"/>
</dbReference>
<dbReference type="RefSeq" id="WP_311697399.1">
    <property type="nucleotide sequence ID" value="NZ_JAVREY010000030.1"/>
</dbReference>
<sequence>MTDSDITRRRALALGGAAAGAVLGFGLFSVLSSDDDTGARGREGPGTGRDGVPDTAPDAELCVLNRSVVPGPHHLDGAPVRKDVTEGRQGVPLRLRLTVRDHPHACAVLAGADVEIWHCDAWGSYSGHPDARPGDRAPAPSGSAGSRTFLRGALTTDDAGLAEFTTVFPGWSTGRAPHINVMVRTGGSRTDRGYQGGRVNWTGQLFFPDRYTDAVYARTPYTRRTGTRTPLAEDPVYRRGGGKDGLMSVTGSVDRGLVAVLTIGIDPAREPTPSATSTPRTARTPAPDSAASASRPANPPSP</sequence>
<dbReference type="PANTHER" id="PTHR34315:SF1">
    <property type="entry name" value="INTRADIOL RING-CLEAVAGE DIOXYGENASES DOMAIN-CONTAINING PROTEIN-RELATED"/>
    <property type="match status" value="1"/>
</dbReference>
<keyword evidence="2" id="KW-0472">Membrane</keyword>
<dbReference type="SUPFAM" id="SSF49482">
    <property type="entry name" value="Aromatic compound dioxygenase"/>
    <property type="match status" value="1"/>
</dbReference>
<keyword evidence="3" id="KW-0223">Dioxygenase</keyword>
<name>A0ABU2TY86_9ACTN</name>
<feature type="transmembrane region" description="Helical" evidence="2">
    <location>
        <begin position="12"/>
        <end position="31"/>
    </location>
</feature>
<keyword evidence="4" id="KW-1185">Reference proteome</keyword>
<dbReference type="Proteomes" id="UP001183809">
    <property type="component" value="Unassembled WGS sequence"/>
</dbReference>
<dbReference type="Gene3D" id="2.60.130.10">
    <property type="entry name" value="Aromatic compound dioxygenase"/>
    <property type="match status" value="1"/>
</dbReference>
<dbReference type="PROSITE" id="PS51318">
    <property type="entry name" value="TAT"/>
    <property type="match status" value="1"/>
</dbReference>
<feature type="compositionally biased region" description="Low complexity" evidence="1">
    <location>
        <begin position="271"/>
        <end position="296"/>
    </location>
</feature>
<keyword evidence="3" id="KW-0560">Oxidoreductase</keyword>
<gene>
    <name evidence="3" type="ORF">RM764_23485</name>
</gene>
<dbReference type="InterPro" id="IPR006311">
    <property type="entry name" value="TAT_signal"/>
</dbReference>
<keyword evidence="2" id="KW-0812">Transmembrane</keyword>
<protein>
    <submittedName>
        <fullName evidence="3">Intradiol ring-cleavage dioxygenase</fullName>
    </submittedName>
</protein>
<keyword evidence="2" id="KW-1133">Transmembrane helix</keyword>
<dbReference type="InterPro" id="IPR015889">
    <property type="entry name" value="Intradiol_dOase_core"/>
</dbReference>
<accession>A0ABU2TY86</accession>